<dbReference type="GO" id="GO:0031012">
    <property type="term" value="C:extracellular matrix"/>
    <property type="evidence" value="ECO:0007669"/>
    <property type="project" value="TreeGrafter"/>
</dbReference>
<dbReference type="Pfam" id="PF00379">
    <property type="entry name" value="Chitin_bind_4"/>
    <property type="match status" value="1"/>
</dbReference>
<dbReference type="PANTHER" id="PTHR12236">
    <property type="entry name" value="STRUCTURAL CONTITUENT OF CUTICLE"/>
    <property type="match status" value="1"/>
</dbReference>
<proteinExistence type="predicted"/>
<evidence type="ECO:0000256" key="1">
    <source>
        <dbReference type="ARBA" id="ARBA00022460"/>
    </source>
</evidence>
<dbReference type="PRINTS" id="PR00947">
    <property type="entry name" value="CUTICLE"/>
</dbReference>
<dbReference type="InterPro" id="IPR031311">
    <property type="entry name" value="CHIT_BIND_RR_consensus"/>
</dbReference>
<reference evidence="4" key="1">
    <citation type="submission" date="2018-04" db="EMBL/GenBank/DDBJ databases">
        <authorList>
            <person name="Go L.Y."/>
            <person name="Mitchell J.A."/>
        </authorList>
    </citation>
    <scope>NUCLEOTIDE SEQUENCE</scope>
    <source>
        <tissue evidence="4">Whole organism</tissue>
    </source>
</reference>
<feature type="signal peptide" evidence="3">
    <location>
        <begin position="1"/>
        <end position="17"/>
    </location>
</feature>
<dbReference type="EMBL" id="UFQS01001092">
    <property type="protein sequence ID" value="SSX08964.1"/>
    <property type="molecule type" value="Genomic_DNA"/>
</dbReference>
<evidence type="ECO:0000256" key="3">
    <source>
        <dbReference type="SAM" id="SignalP"/>
    </source>
</evidence>
<dbReference type="InterPro" id="IPR000618">
    <property type="entry name" value="Insect_cuticle"/>
</dbReference>
<evidence type="ECO:0000313" key="4">
    <source>
        <dbReference type="EMBL" id="SSX08964.1"/>
    </source>
</evidence>
<reference evidence="5" key="2">
    <citation type="submission" date="2018-07" db="EMBL/GenBank/DDBJ databases">
        <authorList>
            <person name="Quirk P.G."/>
            <person name="Krulwich T.A."/>
        </authorList>
    </citation>
    <scope>NUCLEOTIDE SEQUENCE</scope>
</reference>
<dbReference type="GO" id="GO:0005615">
    <property type="term" value="C:extracellular space"/>
    <property type="evidence" value="ECO:0007669"/>
    <property type="project" value="TreeGrafter"/>
</dbReference>
<dbReference type="InterPro" id="IPR051217">
    <property type="entry name" value="Insect_Cuticle_Struc_Prot"/>
</dbReference>
<sequence>MAFKLLTVFALIASTYAVPVIYQQPLYKTLVKQVELEAPAEYTFSYSVHDDHTGDIKSQEESRKGDNVQGQYSLIDADGYRRLVQYTADEKNGFQAIVTREPVKGVKIVQPIQKIAVAPIAQKYIAAPVISQYAIAPKLVAAPTKLVSSGVATVSIDAHGIKTIY</sequence>
<dbReference type="PROSITE" id="PS51155">
    <property type="entry name" value="CHIT_BIND_RR_2"/>
    <property type="match status" value="1"/>
</dbReference>
<dbReference type="OMA" id="HSHIGWS"/>
<dbReference type="EMBL" id="UFQT01001145">
    <property type="protein sequence ID" value="SSX29141.1"/>
    <property type="molecule type" value="Genomic_DNA"/>
</dbReference>
<dbReference type="VEuPathDB" id="VectorBase:CSON000583"/>
<dbReference type="PROSITE" id="PS00233">
    <property type="entry name" value="CHIT_BIND_RR_1"/>
    <property type="match status" value="1"/>
</dbReference>
<dbReference type="AlphaFoldDB" id="A0A336MI76"/>
<accession>A0A336MI76</accession>
<feature type="chain" id="PRO_5036062356" evidence="3">
    <location>
        <begin position="18"/>
        <end position="165"/>
    </location>
</feature>
<protein>
    <submittedName>
        <fullName evidence="4">CSON000583 protein</fullName>
    </submittedName>
    <submittedName>
        <fullName evidence="5">CSON000879 protein</fullName>
    </submittedName>
</protein>
<organism evidence="5">
    <name type="scientific">Culicoides sonorensis</name>
    <name type="common">Biting midge</name>
    <dbReference type="NCBI Taxonomy" id="179676"/>
    <lineage>
        <taxon>Eukaryota</taxon>
        <taxon>Metazoa</taxon>
        <taxon>Ecdysozoa</taxon>
        <taxon>Arthropoda</taxon>
        <taxon>Hexapoda</taxon>
        <taxon>Insecta</taxon>
        <taxon>Pterygota</taxon>
        <taxon>Neoptera</taxon>
        <taxon>Endopterygota</taxon>
        <taxon>Diptera</taxon>
        <taxon>Nematocera</taxon>
        <taxon>Chironomoidea</taxon>
        <taxon>Ceratopogonidae</taxon>
        <taxon>Ceratopogoninae</taxon>
        <taxon>Culicoides</taxon>
        <taxon>Monoculicoides</taxon>
    </lineage>
</organism>
<keyword evidence="1 2" id="KW-0193">Cuticle</keyword>
<name>A0A336MI76_CULSO</name>
<evidence type="ECO:0000256" key="2">
    <source>
        <dbReference type="PROSITE-ProRule" id="PRU00497"/>
    </source>
</evidence>
<dbReference type="GO" id="GO:0042302">
    <property type="term" value="F:structural constituent of cuticle"/>
    <property type="evidence" value="ECO:0007669"/>
    <property type="project" value="UniProtKB-UniRule"/>
</dbReference>
<keyword evidence="3" id="KW-0732">Signal</keyword>
<dbReference type="VEuPathDB" id="VectorBase:CSON000879"/>
<evidence type="ECO:0000313" key="5">
    <source>
        <dbReference type="EMBL" id="SSX29141.1"/>
    </source>
</evidence>
<dbReference type="PANTHER" id="PTHR12236:SF46">
    <property type="entry name" value="CUTICULAR PROTEIN 30B-RELATED"/>
    <property type="match status" value="1"/>
</dbReference>
<dbReference type="EMBL" id="UFQT01001092">
    <property type="protein sequence ID" value="SSX28875.1"/>
    <property type="molecule type" value="Genomic_DNA"/>
</dbReference>
<gene>
    <name evidence="5" type="primary">CSON000879</name>
    <name evidence="4" type="synonym">CSON000583</name>
</gene>